<evidence type="ECO:0000313" key="1">
    <source>
        <dbReference type="EMBL" id="UVO10539.1"/>
    </source>
</evidence>
<sequence>MSHKPCTDPGLAFEGQYRGSESGLCYKSFRFYDPTGEYYVSPDPIELAGSIRHQGYAFNLLEWGVPLGL</sequence>
<dbReference type="Proteomes" id="UP001059272">
    <property type="component" value="Chromosome"/>
</dbReference>
<protein>
    <recommendedName>
        <fullName evidence="3">RHS repeat-associated core domain-containing protein</fullName>
    </recommendedName>
</protein>
<gene>
    <name evidence="1" type="ORF">LW347_16225</name>
</gene>
<proteinExistence type="predicted"/>
<evidence type="ECO:0000313" key="2">
    <source>
        <dbReference type="Proteomes" id="UP001059272"/>
    </source>
</evidence>
<reference evidence="1" key="1">
    <citation type="submission" date="2021-12" db="EMBL/GenBank/DDBJ databases">
        <title>Genome sequence of novel Pectobacterium sp. causing blackleg.</title>
        <authorList>
            <person name="Wang J."/>
        </authorList>
    </citation>
    <scope>NUCLEOTIDE SEQUENCE</scope>
    <source>
        <strain evidence="1">BY21311</strain>
    </source>
</reference>
<dbReference type="KEGG" id="ppoo:LW347_16225"/>
<dbReference type="AlphaFoldDB" id="A0AAE9T4I1"/>
<dbReference type="Gene3D" id="2.180.10.10">
    <property type="entry name" value="RHS repeat-associated core"/>
    <property type="match status" value="1"/>
</dbReference>
<dbReference type="NCBIfam" id="TIGR03696">
    <property type="entry name" value="Rhs_assc_core"/>
    <property type="match status" value="1"/>
</dbReference>
<dbReference type="InterPro" id="IPR022385">
    <property type="entry name" value="Rhs_assc_core"/>
</dbReference>
<name>A0AAE9T4I1_9GAMM</name>
<organism evidence="1 2">
    <name type="scientific">Pectobacterium polonicum</name>
    <dbReference type="NCBI Taxonomy" id="2485124"/>
    <lineage>
        <taxon>Bacteria</taxon>
        <taxon>Pseudomonadati</taxon>
        <taxon>Pseudomonadota</taxon>
        <taxon>Gammaproteobacteria</taxon>
        <taxon>Enterobacterales</taxon>
        <taxon>Pectobacteriaceae</taxon>
        <taxon>Pectobacterium</taxon>
    </lineage>
</organism>
<evidence type="ECO:0008006" key="3">
    <source>
        <dbReference type="Google" id="ProtNLM"/>
    </source>
</evidence>
<accession>A0AAE9T4I1</accession>
<dbReference type="EMBL" id="CP090065">
    <property type="protein sequence ID" value="UVO10539.1"/>
    <property type="molecule type" value="Genomic_DNA"/>
</dbReference>